<gene>
    <name evidence="3" type="ORF">D6C85_02850</name>
</gene>
<protein>
    <recommendedName>
        <fullName evidence="5">Zinc metalloprotease</fullName>
    </recommendedName>
</protein>
<evidence type="ECO:0000259" key="1">
    <source>
        <dbReference type="Pfam" id="PF00675"/>
    </source>
</evidence>
<dbReference type="Proteomes" id="UP000309734">
    <property type="component" value="Unassembled WGS sequence"/>
</dbReference>
<dbReference type="GO" id="GO:0046872">
    <property type="term" value="F:metal ion binding"/>
    <property type="evidence" value="ECO:0007669"/>
    <property type="project" value="InterPro"/>
</dbReference>
<feature type="domain" description="Peptidase M16 N-terminal" evidence="1">
    <location>
        <begin position="58"/>
        <end position="134"/>
    </location>
</feature>
<dbReference type="PANTHER" id="PTHR43016:SF16">
    <property type="entry name" value="METALLOPROTEASE, PUTATIVE (AFU_ORTHOLOGUE AFUA_4G07610)-RELATED"/>
    <property type="match status" value="1"/>
</dbReference>
<evidence type="ECO:0000313" key="4">
    <source>
        <dbReference type="Proteomes" id="UP000309734"/>
    </source>
</evidence>
<evidence type="ECO:0000259" key="2">
    <source>
        <dbReference type="Pfam" id="PF05193"/>
    </source>
</evidence>
<dbReference type="PANTHER" id="PTHR43016">
    <property type="entry name" value="PRESEQUENCE PROTEASE"/>
    <property type="match status" value="1"/>
</dbReference>
<feature type="domain" description="Peptidase M16 C-terminal" evidence="2">
    <location>
        <begin position="790"/>
        <end position="883"/>
    </location>
</feature>
<accession>A0A4S9Z8Z7</accession>
<organism evidence="3 4">
    <name type="scientific">Aureobasidium pullulans</name>
    <name type="common">Black yeast</name>
    <name type="synonym">Pullularia pullulans</name>
    <dbReference type="NCBI Taxonomy" id="5580"/>
    <lineage>
        <taxon>Eukaryota</taxon>
        <taxon>Fungi</taxon>
        <taxon>Dikarya</taxon>
        <taxon>Ascomycota</taxon>
        <taxon>Pezizomycotina</taxon>
        <taxon>Dothideomycetes</taxon>
        <taxon>Dothideomycetidae</taxon>
        <taxon>Dothideales</taxon>
        <taxon>Saccotheciaceae</taxon>
        <taxon>Aureobasidium</taxon>
    </lineage>
</organism>
<dbReference type="AlphaFoldDB" id="A0A4S9Z8Z7"/>
<evidence type="ECO:0008006" key="5">
    <source>
        <dbReference type="Google" id="ProtNLM"/>
    </source>
</evidence>
<dbReference type="InterPro" id="IPR011249">
    <property type="entry name" value="Metalloenz_LuxS/M16"/>
</dbReference>
<feature type="domain" description="Peptidase M16 C-terminal" evidence="2">
    <location>
        <begin position="198"/>
        <end position="376"/>
    </location>
</feature>
<sequence>MPAAKTQTHFKPIQKFKLDYAPIDIAQYESERTGMRVVIVDQKGPKVYGYFTLATEIHDDSGSPHTLEHLCFMGSKNYRYKGVLDKLATRAYSNTNAWTATDHTAYTLETAGWEGFAQILPVYLEHVLVPTLTDAGCYTEVFHVDGTGHDAGVVYSEMQGVQNQQGELMELQARRLMYPEGDGFRYETGGMMEQLRVLTADRIREFHREMYQPKNLCLVLIGEIDQPELLQILDDFEGTIMEDIPSPEAPFQRPWVESKRTPPLKKTIVDTVKFPEDDESMGEVLVGFLGPDCNDHLQASALGIMLIYLCGSSVSVLENTLVEKEQLCSMIYYSTDVRPDIAFWFNLSAVETEKLADAEKRLFEVLKETASKNLDMGYMKDCLSRYRRQLKFKCESTGDFFATPIIEDHLFGNRDGKDLRELETLKDLDVLEGWSDQQWRDYLSMWFADAHHVSILGVPSKELSKKLKVDEKARVKAQKERLGEKGLKELAEKLDQAKAENDKPIPDEVLSQFPVPGTSSIHFIPTTTARAGRARQMGKLDNDIQQIVDKDDSDIPLFIHFEHIPSNFVRTKLIMCTGSLPTELKPLLAVYLSNFFMTPIERDGKRIEFEDVVTELEKDTVDYDITSGPGNGELLQITFQVEAEKYSAMIDWLRTTLFSSILDKERLQTAITKMLADIPDEKRSGMDMATAVDSMIHLTRDSSSRSRNTLVKSVYLKRLKKHLAKGPESVISRLQTCIDTLHKPSNFRVYVAANMHNLSNPVSSWKALLANHDDNTPLQPLDSRRSKLSEISKKPGNTAYIIPLSTIDSSYALLTSRGPDSWSHPDLPALMVAQSYLDAVEGPLWAAVRGTGLAYGTGFSRSTDVGLMTLRIYRSPDTFKAFLAAKTEVSNYATGATPFDKFALEGAVSSIIMGFADEQPTMGSAANLSFVNQVIRGIPKNWNDGMLEKVRKVTEDEIKDVLKRIIMPIFNPESTNLVVSCATIMEEVRYHLLDLTGNDANMSHRILSRTSPMLGSSLKSSHCLTLKTTTVWRTLTARMRMTRRKMTRKTAVKMAAKMAAKEEVRQVGVKSRVLPLETLDASCILYFRGRVL</sequence>
<dbReference type="EMBL" id="QZBS01000055">
    <property type="protein sequence ID" value="THZ75521.1"/>
    <property type="molecule type" value="Genomic_DNA"/>
</dbReference>
<proteinExistence type="predicted"/>
<reference evidence="3 4" key="1">
    <citation type="submission" date="2018-10" db="EMBL/GenBank/DDBJ databases">
        <title>Fifty Aureobasidium pullulans genomes reveal a recombining polyextremotolerant generalist.</title>
        <authorList>
            <person name="Gostincar C."/>
            <person name="Turk M."/>
            <person name="Zajc J."/>
            <person name="Gunde-Cimerman N."/>
        </authorList>
    </citation>
    <scope>NUCLEOTIDE SEQUENCE [LARGE SCALE GENOMIC DNA]</scope>
    <source>
        <strain evidence="3 4">EXF-3519</strain>
    </source>
</reference>
<comment type="caution">
    <text evidence="3">The sequence shown here is derived from an EMBL/GenBank/DDBJ whole genome shotgun (WGS) entry which is preliminary data.</text>
</comment>
<dbReference type="FunFam" id="3.30.830.10:FF:000036">
    <property type="entry name" value="Putative zinc metalloprotease"/>
    <property type="match status" value="1"/>
</dbReference>
<dbReference type="Gene3D" id="3.30.830.10">
    <property type="entry name" value="Metalloenzyme, LuxS/M16 peptidase-like"/>
    <property type="match status" value="4"/>
</dbReference>
<dbReference type="Pfam" id="PF00675">
    <property type="entry name" value="Peptidase_M16"/>
    <property type="match status" value="1"/>
</dbReference>
<name>A0A4S9Z8Z7_AURPU</name>
<dbReference type="Pfam" id="PF05193">
    <property type="entry name" value="Peptidase_M16_C"/>
    <property type="match status" value="2"/>
</dbReference>
<dbReference type="FunFam" id="3.30.830.10:FF:000031">
    <property type="entry name" value="Putative zinc metalloprotease"/>
    <property type="match status" value="1"/>
</dbReference>
<dbReference type="InterPro" id="IPR011765">
    <property type="entry name" value="Pept_M16_N"/>
</dbReference>
<dbReference type="SUPFAM" id="SSF63411">
    <property type="entry name" value="LuxS/MPP-like metallohydrolase"/>
    <property type="match status" value="4"/>
</dbReference>
<dbReference type="InterPro" id="IPR007863">
    <property type="entry name" value="Peptidase_M16_C"/>
</dbReference>
<evidence type="ECO:0000313" key="3">
    <source>
        <dbReference type="EMBL" id="THZ75521.1"/>
    </source>
</evidence>
<dbReference type="FunFam" id="3.30.830.10:FF:000015">
    <property type="entry name" value="Putative zinc metalloprotease"/>
    <property type="match status" value="1"/>
</dbReference>